<dbReference type="Ensembl" id="ENSSMRT00000002003.1">
    <property type="protein sequence ID" value="ENSSMRP00000001665.1"/>
    <property type="gene ID" value="ENSSMRG00000001451.1"/>
</dbReference>
<dbReference type="InterPro" id="IPR007110">
    <property type="entry name" value="Ig-like_dom"/>
</dbReference>
<dbReference type="OMA" id="LWYNANT"/>
<keyword evidence="6" id="KW-1185">Reference proteome</keyword>
<evidence type="ECO:0000256" key="2">
    <source>
        <dbReference type="ARBA" id="ARBA00023130"/>
    </source>
</evidence>
<dbReference type="SUPFAM" id="SSF48726">
    <property type="entry name" value="Immunoglobulin"/>
    <property type="match status" value="1"/>
</dbReference>
<evidence type="ECO:0000313" key="5">
    <source>
        <dbReference type="Ensembl" id="ENSSMRP00000001665.1"/>
    </source>
</evidence>
<dbReference type="InterPro" id="IPR013106">
    <property type="entry name" value="Ig_V-set"/>
</dbReference>
<dbReference type="GO" id="GO:0019814">
    <property type="term" value="C:immunoglobulin complex"/>
    <property type="evidence" value="ECO:0007669"/>
    <property type="project" value="UniProtKB-KW"/>
</dbReference>
<feature type="domain" description="Ig-like" evidence="4">
    <location>
        <begin position="13"/>
        <end position="93"/>
    </location>
</feature>
<dbReference type="GO" id="GO:0005576">
    <property type="term" value="C:extracellular region"/>
    <property type="evidence" value="ECO:0007669"/>
    <property type="project" value="UniProtKB-ARBA"/>
</dbReference>
<dbReference type="PROSITE" id="PS50835">
    <property type="entry name" value="IG_LIKE"/>
    <property type="match status" value="1"/>
</dbReference>
<dbReference type="InterPro" id="IPR036179">
    <property type="entry name" value="Ig-like_dom_sf"/>
</dbReference>
<dbReference type="Pfam" id="PF07686">
    <property type="entry name" value="V-set"/>
    <property type="match status" value="1"/>
</dbReference>
<evidence type="ECO:0000256" key="1">
    <source>
        <dbReference type="ARBA" id="ARBA00022859"/>
    </source>
</evidence>
<evidence type="ECO:0000313" key="6">
    <source>
        <dbReference type="Proteomes" id="UP000694421"/>
    </source>
</evidence>
<evidence type="ECO:0000259" key="4">
    <source>
        <dbReference type="PROSITE" id="PS50835"/>
    </source>
</evidence>
<dbReference type="InterPro" id="IPR050199">
    <property type="entry name" value="IgHV"/>
</dbReference>
<protein>
    <recommendedName>
        <fullName evidence="4">Ig-like domain-containing protein</fullName>
    </recommendedName>
</protein>
<keyword evidence="2" id="KW-1064">Adaptive immunity</keyword>
<reference evidence="5" key="2">
    <citation type="submission" date="2025-09" db="UniProtKB">
        <authorList>
            <consortium name="Ensembl"/>
        </authorList>
    </citation>
    <scope>IDENTIFICATION</scope>
</reference>
<dbReference type="Proteomes" id="UP000694421">
    <property type="component" value="Unplaced"/>
</dbReference>
<dbReference type="PANTHER" id="PTHR23266">
    <property type="entry name" value="IMMUNOGLOBULIN HEAVY CHAIN"/>
    <property type="match status" value="1"/>
</dbReference>
<keyword evidence="1" id="KW-0391">Immunity</keyword>
<dbReference type="FunFam" id="2.60.40.10:FF:001878">
    <property type="entry name" value="Immunoglobulin heavy variable 1-4"/>
    <property type="match status" value="1"/>
</dbReference>
<proteinExistence type="predicted"/>
<name>A0A8D0B2X1_SALMN</name>
<dbReference type="SMART" id="SM00409">
    <property type="entry name" value="IG"/>
    <property type="match status" value="1"/>
</dbReference>
<accession>A0A8D0B2X1</accession>
<dbReference type="GeneTree" id="ENSGT01150000287008"/>
<sequence length="112" mass="12349">FTSYSGGGVKRPGETLRLTCTISGFSLSSYAVSWLRQPLGKGLEWAGVIWGGGSTDYNSALRGRLTITKDTSKNQVFLQVTALKPEDSATYYCAKYTVRKFYSEALQKSLFL</sequence>
<dbReference type="AlphaFoldDB" id="A0A8D0B2X1"/>
<evidence type="ECO:0000256" key="3">
    <source>
        <dbReference type="ARBA" id="ARBA00043265"/>
    </source>
</evidence>
<dbReference type="InterPro" id="IPR003599">
    <property type="entry name" value="Ig_sub"/>
</dbReference>
<dbReference type="SMART" id="SM00406">
    <property type="entry name" value="IGv"/>
    <property type="match status" value="1"/>
</dbReference>
<dbReference type="Gene3D" id="2.60.40.10">
    <property type="entry name" value="Immunoglobulins"/>
    <property type="match status" value="1"/>
</dbReference>
<dbReference type="InterPro" id="IPR013783">
    <property type="entry name" value="Ig-like_fold"/>
</dbReference>
<keyword evidence="3" id="KW-1280">Immunoglobulin</keyword>
<organism evidence="5 6">
    <name type="scientific">Salvator merianae</name>
    <name type="common">Argentine black and white tegu</name>
    <name type="synonym">Tupinambis merianae</name>
    <dbReference type="NCBI Taxonomy" id="96440"/>
    <lineage>
        <taxon>Eukaryota</taxon>
        <taxon>Metazoa</taxon>
        <taxon>Chordata</taxon>
        <taxon>Craniata</taxon>
        <taxon>Vertebrata</taxon>
        <taxon>Euteleostomi</taxon>
        <taxon>Lepidosauria</taxon>
        <taxon>Squamata</taxon>
        <taxon>Bifurcata</taxon>
        <taxon>Unidentata</taxon>
        <taxon>Episquamata</taxon>
        <taxon>Laterata</taxon>
        <taxon>Teiioidea</taxon>
        <taxon>Teiidae</taxon>
        <taxon>Salvator</taxon>
    </lineage>
</organism>
<reference evidence="5" key="1">
    <citation type="submission" date="2025-08" db="UniProtKB">
        <authorList>
            <consortium name="Ensembl"/>
        </authorList>
    </citation>
    <scope>IDENTIFICATION</scope>
</reference>
<dbReference type="GO" id="GO:0002250">
    <property type="term" value="P:adaptive immune response"/>
    <property type="evidence" value="ECO:0007669"/>
    <property type="project" value="UniProtKB-KW"/>
</dbReference>